<protein>
    <submittedName>
        <fullName evidence="2">Uncharacterized protein</fullName>
    </submittedName>
</protein>
<keyword evidence="1" id="KW-0472">Membrane</keyword>
<evidence type="ECO:0000313" key="2">
    <source>
        <dbReference type="EMBL" id="CAC5425736.1"/>
    </source>
</evidence>
<dbReference type="AlphaFoldDB" id="A0A6J8F1Q6"/>
<keyword evidence="1" id="KW-0812">Transmembrane</keyword>
<keyword evidence="3" id="KW-1185">Reference proteome</keyword>
<proteinExistence type="predicted"/>
<evidence type="ECO:0000313" key="3">
    <source>
        <dbReference type="Proteomes" id="UP000507470"/>
    </source>
</evidence>
<gene>
    <name evidence="2" type="ORF">MCOR_57527</name>
</gene>
<keyword evidence="1" id="KW-1133">Transmembrane helix</keyword>
<sequence>MGLEDVILIKKQHASNSRQDCIQVLRKSSNARKEMFSSSSIDDLFDDFLYIVSGEHMDINLDLKSKKRYSLYQLRGSDICSHTSVVFSPWTSDIDSTIHKYEFYHTAEMVIDGTKMKPFVRTITEKQHVENLRYICDVDISTEELLDYMNVIYTFTFNNASGENCMDFFVNLLTALRYFHQRNIIVPSIKEGLIAEYEEYSKLTNVRKRRNNLLEIYQFHALNEEFQGDLKISQSSFLYDLPKCSTETPFEKLMSYGNAIKHSTATKFNELKGSGKEKWVCLHPLIAMFLMSFNTIGELFLPMYLVCTVLLILSFGLPLVPKNTVHGLKVLLKYMMQPKEWLNIPLVIRNALLVVSLIILAYEVVNDGSV</sequence>
<feature type="transmembrane region" description="Helical" evidence="1">
    <location>
        <begin position="303"/>
        <end position="320"/>
    </location>
</feature>
<dbReference type="OrthoDB" id="10421511at2759"/>
<accession>A0A6J8F1Q6</accession>
<reference evidence="2 3" key="1">
    <citation type="submission" date="2020-06" db="EMBL/GenBank/DDBJ databases">
        <authorList>
            <person name="Li R."/>
            <person name="Bekaert M."/>
        </authorList>
    </citation>
    <scope>NUCLEOTIDE SEQUENCE [LARGE SCALE GENOMIC DNA]</scope>
    <source>
        <strain evidence="3">wild</strain>
    </source>
</reference>
<organism evidence="2 3">
    <name type="scientific">Mytilus coruscus</name>
    <name type="common">Sea mussel</name>
    <dbReference type="NCBI Taxonomy" id="42192"/>
    <lineage>
        <taxon>Eukaryota</taxon>
        <taxon>Metazoa</taxon>
        <taxon>Spiralia</taxon>
        <taxon>Lophotrochozoa</taxon>
        <taxon>Mollusca</taxon>
        <taxon>Bivalvia</taxon>
        <taxon>Autobranchia</taxon>
        <taxon>Pteriomorphia</taxon>
        <taxon>Mytilida</taxon>
        <taxon>Mytiloidea</taxon>
        <taxon>Mytilidae</taxon>
        <taxon>Mytilinae</taxon>
        <taxon>Mytilus</taxon>
    </lineage>
</organism>
<dbReference type="EMBL" id="CACVKT020010287">
    <property type="protein sequence ID" value="CAC5425736.1"/>
    <property type="molecule type" value="Genomic_DNA"/>
</dbReference>
<name>A0A6J8F1Q6_MYTCO</name>
<feature type="transmembrane region" description="Helical" evidence="1">
    <location>
        <begin position="341"/>
        <end position="362"/>
    </location>
</feature>
<evidence type="ECO:0000256" key="1">
    <source>
        <dbReference type="SAM" id="Phobius"/>
    </source>
</evidence>
<dbReference type="Proteomes" id="UP000507470">
    <property type="component" value="Unassembled WGS sequence"/>
</dbReference>